<proteinExistence type="predicted"/>
<accession>A0A6V7HG08</accession>
<reference evidence="1" key="1">
    <citation type="submission" date="2020-07" db="EMBL/GenBank/DDBJ databases">
        <authorList>
            <person name="Nazaruddin N."/>
        </authorList>
    </citation>
    <scope>NUCLEOTIDE SEQUENCE</scope>
</reference>
<name>A0A6V7HG08_9HYME</name>
<dbReference type="EMBL" id="CAJDYZ010011435">
    <property type="protein sequence ID" value="CAD1479439.1"/>
    <property type="molecule type" value="Genomic_DNA"/>
</dbReference>
<evidence type="ECO:0000313" key="2">
    <source>
        <dbReference type="Proteomes" id="UP000752696"/>
    </source>
</evidence>
<dbReference type="AlphaFoldDB" id="A0A6V7HG08"/>
<feature type="non-terminal residue" evidence="1">
    <location>
        <position position="1"/>
    </location>
</feature>
<comment type="caution">
    <text evidence="1">The sequence shown here is derived from an EMBL/GenBank/DDBJ whole genome shotgun (WGS) entry which is preliminary data.</text>
</comment>
<organism evidence="1 2">
    <name type="scientific">Heterotrigona itama</name>
    <dbReference type="NCBI Taxonomy" id="395501"/>
    <lineage>
        <taxon>Eukaryota</taxon>
        <taxon>Metazoa</taxon>
        <taxon>Ecdysozoa</taxon>
        <taxon>Arthropoda</taxon>
        <taxon>Hexapoda</taxon>
        <taxon>Insecta</taxon>
        <taxon>Pterygota</taxon>
        <taxon>Neoptera</taxon>
        <taxon>Endopterygota</taxon>
        <taxon>Hymenoptera</taxon>
        <taxon>Apocrita</taxon>
        <taxon>Aculeata</taxon>
        <taxon>Apoidea</taxon>
        <taxon>Anthophila</taxon>
        <taxon>Apidae</taxon>
        <taxon>Heterotrigona</taxon>
    </lineage>
</organism>
<protein>
    <submittedName>
        <fullName evidence="1">Uncharacterized protein</fullName>
    </submittedName>
</protein>
<sequence length="49" mass="5654">SASTILDFLAEFLETKRQPESPRIAVAEQSGNLDEKRFLRNLYLNILFV</sequence>
<keyword evidence="2" id="KW-1185">Reference proteome</keyword>
<gene>
    <name evidence="1" type="ORF">MHI_LOCUS859140</name>
</gene>
<evidence type="ECO:0000313" key="1">
    <source>
        <dbReference type="EMBL" id="CAD1479439.1"/>
    </source>
</evidence>
<dbReference type="Proteomes" id="UP000752696">
    <property type="component" value="Unassembled WGS sequence"/>
</dbReference>